<organism evidence="12 13">
    <name type="scientific">Aquibacillus salsiterrae</name>
    <dbReference type="NCBI Taxonomy" id="2950439"/>
    <lineage>
        <taxon>Bacteria</taxon>
        <taxon>Bacillati</taxon>
        <taxon>Bacillota</taxon>
        <taxon>Bacilli</taxon>
        <taxon>Bacillales</taxon>
        <taxon>Bacillaceae</taxon>
        <taxon>Aquibacillus</taxon>
    </lineage>
</organism>
<accession>A0A9X4AFZ1</accession>
<evidence type="ECO:0000256" key="7">
    <source>
        <dbReference type="ARBA" id="ARBA00022801"/>
    </source>
</evidence>
<dbReference type="Pfam" id="PF04199">
    <property type="entry name" value="Cyclase"/>
    <property type="match status" value="1"/>
</dbReference>
<dbReference type="RefSeq" id="WP_272447591.1">
    <property type="nucleotide sequence ID" value="NZ_JAMQKC010000030.1"/>
</dbReference>
<dbReference type="GO" id="GO:0046872">
    <property type="term" value="F:metal ion binding"/>
    <property type="evidence" value="ECO:0007669"/>
    <property type="project" value="UniProtKB-KW"/>
</dbReference>
<comment type="cofactor">
    <cofactor evidence="1">
        <name>Zn(2+)</name>
        <dbReference type="ChEBI" id="CHEBI:29105"/>
    </cofactor>
</comment>
<reference evidence="12" key="1">
    <citation type="submission" date="2022-06" db="EMBL/GenBank/DDBJ databases">
        <title>Aquibacillus sp. a new bacterium isolated from soil saline samples.</title>
        <authorList>
            <person name="Galisteo C."/>
            <person name="De La Haba R."/>
            <person name="Sanchez-Porro C."/>
            <person name="Ventosa A."/>
        </authorList>
    </citation>
    <scope>NUCLEOTIDE SEQUENCE</scope>
    <source>
        <strain evidence="12">3ASR75-54</strain>
    </source>
</reference>
<evidence type="ECO:0000256" key="3">
    <source>
        <dbReference type="ARBA" id="ARBA00011738"/>
    </source>
</evidence>
<keyword evidence="9" id="KW-0823">Tryptophan catabolism</keyword>
<comment type="subunit">
    <text evidence="3">Homodimer.</text>
</comment>
<dbReference type="Proteomes" id="UP001145069">
    <property type="component" value="Unassembled WGS sequence"/>
</dbReference>
<comment type="catalytic activity">
    <reaction evidence="10">
        <text>N-formyl-L-kynurenine + H2O = L-kynurenine + formate + H(+)</text>
        <dbReference type="Rhea" id="RHEA:13009"/>
        <dbReference type="ChEBI" id="CHEBI:15377"/>
        <dbReference type="ChEBI" id="CHEBI:15378"/>
        <dbReference type="ChEBI" id="CHEBI:15740"/>
        <dbReference type="ChEBI" id="CHEBI:57959"/>
        <dbReference type="ChEBI" id="CHEBI:58629"/>
        <dbReference type="EC" id="3.5.1.9"/>
    </reaction>
</comment>
<evidence type="ECO:0000256" key="5">
    <source>
        <dbReference type="ARBA" id="ARBA00014889"/>
    </source>
</evidence>
<dbReference type="SUPFAM" id="SSF102198">
    <property type="entry name" value="Putative cyclase"/>
    <property type="match status" value="1"/>
</dbReference>
<protein>
    <recommendedName>
        <fullName evidence="5">Kynurenine formamidase</fullName>
        <ecNumber evidence="4">3.5.1.9</ecNumber>
    </recommendedName>
</protein>
<comment type="function">
    <text evidence="2">Catalyzes the hydrolysis of N-formyl-L-kynurenine to L-kynurenine, the second step in the kynurenine pathway of tryptophan degradation.</text>
</comment>
<gene>
    <name evidence="12" type="ORF">NC799_16810</name>
</gene>
<keyword evidence="8" id="KW-0862">Zinc</keyword>
<name>A0A9X4AFZ1_9BACI</name>
<proteinExistence type="predicted"/>
<keyword evidence="7" id="KW-0378">Hydrolase</keyword>
<evidence type="ECO:0000256" key="4">
    <source>
        <dbReference type="ARBA" id="ARBA00012930"/>
    </source>
</evidence>
<sequence>MKMYDISMPVHTGMPVWDNAESAQPTFNRATMEHVTVTRMDFNLHTGTHIDAPLHMINDADTFETIPLEKLVTPVKVFDLTDVEDGITKADLATLDIQANDFILLKTKNSFIDQWDDNFVFLKEDGANFLVDRKINGVGIDTLGIERSQPGNPTHRNLFKNDIIIVEGLRLKEIEAKEYFMVAAPVKLIGTEAAPARVLLFEDWNK</sequence>
<dbReference type="GO" id="GO:0019441">
    <property type="term" value="P:L-tryptophan catabolic process to kynurenine"/>
    <property type="evidence" value="ECO:0007669"/>
    <property type="project" value="InterPro"/>
</dbReference>
<evidence type="ECO:0000256" key="10">
    <source>
        <dbReference type="ARBA" id="ARBA00048496"/>
    </source>
</evidence>
<dbReference type="PANTHER" id="PTHR31118">
    <property type="entry name" value="CYCLASE-LIKE PROTEIN 2"/>
    <property type="match status" value="1"/>
</dbReference>
<dbReference type="InterPro" id="IPR037175">
    <property type="entry name" value="KFase_sf"/>
</dbReference>
<evidence type="ECO:0000256" key="1">
    <source>
        <dbReference type="ARBA" id="ARBA00001947"/>
    </source>
</evidence>
<comment type="pathway">
    <text evidence="11">Amino-acid degradation; L-tryptophan degradation via kynurenine pathway; L-kynurenine from L-tryptophan: step 2/2.</text>
</comment>
<evidence type="ECO:0000256" key="6">
    <source>
        <dbReference type="ARBA" id="ARBA00022723"/>
    </source>
</evidence>
<keyword evidence="13" id="KW-1185">Reference proteome</keyword>
<comment type="caution">
    <text evidence="12">The sequence shown here is derived from an EMBL/GenBank/DDBJ whole genome shotgun (WGS) entry which is preliminary data.</text>
</comment>
<dbReference type="EMBL" id="JAMQKC010000030">
    <property type="protein sequence ID" value="MDC3418522.1"/>
    <property type="molecule type" value="Genomic_DNA"/>
</dbReference>
<dbReference type="GO" id="GO:0004061">
    <property type="term" value="F:arylformamidase activity"/>
    <property type="evidence" value="ECO:0007669"/>
    <property type="project" value="UniProtKB-EC"/>
</dbReference>
<evidence type="ECO:0000256" key="8">
    <source>
        <dbReference type="ARBA" id="ARBA00022833"/>
    </source>
</evidence>
<dbReference type="InterPro" id="IPR007325">
    <property type="entry name" value="KFase/CYL"/>
</dbReference>
<evidence type="ECO:0000256" key="9">
    <source>
        <dbReference type="ARBA" id="ARBA00023079"/>
    </source>
</evidence>
<dbReference type="AlphaFoldDB" id="A0A9X4AFZ1"/>
<evidence type="ECO:0000313" key="12">
    <source>
        <dbReference type="EMBL" id="MDC3418522.1"/>
    </source>
</evidence>
<dbReference type="PANTHER" id="PTHR31118:SF12">
    <property type="entry name" value="CYCLASE-LIKE PROTEIN 2"/>
    <property type="match status" value="1"/>
</dbReference>
<evidence type="ECO:0000256" key="11">
    <source>
        <dbReference type="ARBA" id="ARBA00060547"/>
    </source>
</evidence>
<dbReference type="Gene3D" id="3.50.30.50">
    <property type="entry name" value="Putative cyclase"/>
    <property type="match status" value="1"/>
</dbReference>
<evidence type="ECO:0000256" key="2">
    <source>
        <dbReference type="ARBA" id="ARBA00002204"/>
    </source>
</evidence>
<dbReference type="EC" id="3.5.1.9" evidence="4"/>
<dbReference type="FunFam" id="3.50.30.50:FF:000001">
    <property type="entry name" value="Kynurenine formamidase"/>
    <property type="match status" value="1"/>
</dbReference>
<keyword evidence="6" id="KW-0479">Metal-binding</keyword>
<evidence type="ECO:0000313" key="13">
    <source>
        <dbReference type="Proteomes" id="UP001145069"/>
    </source>
</evidence>